<feature type="compositionally biased region" description="Polar residues" evidence="1">
    <location>
        <begin position="264"/>
        <end position="277"/>
    </location>
</feature>
<name>T1FUG2_HELRO</name>
<evidence type="ECO:0000313" key="3">
    <source>
        <dbReference type="EnsemblMetazoa" id="HelroP192950"/>
    </source>
</evidence>
<dbReference type="InterPro" id="IPR050410">
    <property type="entry name" value="CCR4/nocturin_mRNA_transcr"/>
</dbReference>
<dbReference type="SUPFAM" id="SSF56219">
    <property type="entry name" value="DNase I-like"/>
    <property type="match status" value="1"/>
</dbReference>
<feature type="region of interest" description="Disordered" evidence="1">
    <location>
        <begin position="1"/>
        <end position="93"/>
    </location>
</feature>
<gene>
    <name evidence="3" type="primary">20212458</name>
    <name evidence="2" type="ORF">HELRODRAFT_192950</name>
</gene>
<feature type="compositionally biased region" description="Polar residues" evidence="1">
    <location>
        <begin position="62"/>
        <end position="92"/>
    </location>
</feature>
<dbReference type="InterPro" id="IPR036691">
    <property type="entry name" value="Endo/exonu/phosph_ase_sf"/>
</dbReference>
<dbReference type="Proteomes" id="UP000015101">
    <property type="component" value="Unassembled WGS sequence"/>
</dbReference>
<dbReference type="InParanoid" id="T1FUG2"/>
<dbReference type="PANTHER" id="PTHR12121">
    <property type="entry name" value="CARBON CATABOLITE REPRESSOR PROTEIN 4"/>
    <property type="match status" value="1"/>
</dbReference>
<proteinExistence type="predicted"/>
<sequence length="680" mass="75905">MARKVSKKKVKTVAPKLSSTKMASKKSAVKGNSNSSGNNAPTSIKSPKSSAAKRVVEKEEQPTTVAANNRATRSRGAQSSRTNAKTSDSSLIDKTLTIEIKRISEKPIGSKRTPYRSLKIELEPVLTKKRHVVNDDLDDKKQTTKAKTLRKRNVNHKSDEITSRRVMDRARKPQKYYEDDGNEEDFDDEEVMDEKDGASGDDNSDDDYQVSISNNSAKPSKKKPTSRKATPKKKKQKTTKTTKKSLKADNVDEPTVERLKFLGNGTSNQQQTDNKPGSNTNNSSSSSESSLLNRSYIFNANLPSKDAVENAGSLQSNSAASAHEHENSFTIASYNILADCHAQRDYKTSTWVTAEELSVNSRHERIMQEVKFIDADVYCFQEVGTDYFRNVLKDSMNRLGYDGVYVARLWKEAPYEEGEATFYRTSAFHLLQHKNIILEELAKKEIDSLNVSEPVKDSMKQSVESYAVSLLTQLKSVSGQFLVTVANVHICYDEFKRQDKQCLQVAMTVKELQKLANDVQNQKDGSSSSSNDNNDIINTPSSQIICGDFNSWPTSAPQRLMGDGHLDESSCKAMMAIETIKMEDGKVTSLFSQWNDAFHFDPSHSYQSAYQVVTGSDPHTSRFNMDGEVRQVDFIYFSSDTLIPRKVLAVPEKSDLQNGVPNAIYPSDHISVVAEFTVSK</sequence>
<dbReference type="PANTHER" id="PTHR12121:SF34">
    <property type="entry name" value="PROTEIN ANGEL"/>
    <property type="match status" value="1"/>
</dbReference>
<dbReference type="GO" id="GO:0003730">
    <property type="term" value="F:mRNA 3'-UTR binding"/>
    <property type="evidence" value="ECO:0000318"/>
    <property type="project" value="GO_Central"/>
</dbReference>
<dbReference type="FunFam" id="3.60.10.10:FF:000123">
    <property type="entry name" value="RNA exonuclease NGL2"/>
    <property type="match status" value="1"/>
</dbReference>
<feature type="compositionally biased region" description="Low complexity" evidence="1">
    <location>
        <begin position="278"/>
        <end position="288"/>
    </location>
</feature>
<feature type="compositionally biased region" description="Basic residues" evidence="1">
    <location>
        <begin position="219"/>
        <end position="245"/>
    </location>
</feature>
<dbReference type="GeneID" id="20212458"/>
<evidence type="ECO:0000313" key="2">
    <source>
        <dbReference type="EMBL" id="ESN98480.1"/>
    </source>
</evidence>
<keyword evidence="4" id="KW-1185">Reference proteome</keyword>
<feature type="compositionally biased region" description="Acidic residues" evidence="1">
    <location>
        <begin position="179"/>
        <end position="193"/>
    </location>
</feature>
<feature type="compositionally biased region" description="Basic and acidic residues" evidence="1">
    <location>
        <begin position="133"/>
        <end position="142"/>
    </location>
</feature>
<dbReference type="OrthoDB" id="10253982at2759"/>
<feature type="compositionally biased region" description="Low complexity" evidence="1">
    <location>
        <begin position="526"/>
        <end position="537"/>
    </location>
</feature>
<feature type="compositionally biased region" description="Basic and acidic residues" evidence="1">
    <location>
        <begin position="246"/>
        <end position="260"/>
    </location>
</feature>
<accession>T1FUG2</accession>
<organism evidence="3 4">
    <name type="scientific">Helobdella robusta</name>
    <name type="common">Californian leech</name>
    <dbReference type="NCBI Taxonomy" id="6412"/>
    <lineage>
        <taxon>Eukaryota</taxon>
        <taxon>Metazoa</taxon>
        <taxon>Spiralia</taxon>
        <taxon>Lophotrochozoa</taxon>
        <taxon>Annelida</taxon>
        <taxon>Clitellata</taxon>
        <taxon>Hirudinea</taxon>
        <taxon>Rhynchobdellida</taxon>
        <taxon>Glossiphoniidae</taxon>
        <taxon>Helobdella</taxon>
    </lineage>
</organism>
<dbReference type="Gene3D" id="3.60.10.10">
    <property type="entry name" value="Endonuclease/exonuclease/phosphatase"/>
    <property type="match status" value="1"/>
</dbReference>
<dbReference type="KEGG" id="hro:HELRODRAFT_192950"/>
<protein>
    <submittedName>
        <fullName evidence="2 3">Uncharacterized protein</fullName>
    </submittedName>
</protein>
<dbReference type="eggNOG" id="KOG0620">
    <property type="taxonomic scope" value="Eukaryota"/>
</dbReference>
<reference evidence="3" key="3">
    <citation type="submission" date="2015-06" db="UniProtKB">
        <authorList>
            <consortium name="EnsemblMetazoa"/>
        </authorList>
    </citation>
    <scope>IDENTIFICATION</scope>
</reference>
<dbReference type="HOGENOM" id="CLU_404550_0_0_1"/>
<dbReference type="AlphaFoldDB" id="T1FUG2"/>
<feature type="compositionally biased region" description="Basic residues" evidence="1">
    <location>
        <begin position="1"/>
        <end position="11"/>
    </location>
</feature>
<feature type="compositionally biased region" description="Basic residues" evidence="1">
    <location>
        <begin position="143"/>
        <end position="155"/>
    </location>
</feature>
<dbReference type="RefSeq" id="XP_009023434.1">
    <property type="nucleotide sequence ID" value="XM_009025186.1"/>
</dbReference>
<reference evidence="2 4" key="2">
    <citation type="journal article" date="2013" name="Nature">
        <title>Insights into bilaterian evolution from three spiralian genomes.</title>
        <authorList>
            <person name="Simakov O."/>
            <person name="Marletaz F."/>
            <person name="Cho S.J."/>
            <person name="Edsinger-Gonzales E."/>
            <person name="Havlak P."/>
            <person name="Hellsten U."/>
            <person name="Kuo D.H."/>
            <person name="Larsson T."/>
            <person name="Lv J."/>
            <person name="Arendt D."/>
            <person name="Savage R."/>
            <person name="Osoegawa K."/>
            <person name="de Jong P."/>
            <person name="Grimwood J."/>
            <person name="Chapman J.A."/>
            <person name="Shapiro H."/>
            <person name="Aerts A."/>
            <person name="Otillar R.P."/>
            <person name="Terry A.Y."/>
            <person name="Boore J.L."/>
            <person name="Grigoriev I.V."/>
            <person name="Lindberg D.R."/>
            <person name="Seaver E.C."/>
            <person name="Weisblat D.A."/>
            <person name="Putnam N.H."/>
            <person name="Rokhsar D.S."/>
        </authorList>
    </citation>
    <scope>NUCLEOTIDE SEQUENCE</scope>
</reference>
<dbReference type="STRING" id="6412.T1FUG2"/>
<dbReference type="EMBL" id="KB097144">
    <property type="protein sequence ID" value="ESN98480.1"/>
    <property type="molecule type" value="Genomic_DNA"/>
</dbReference>
<dbReference type="CTD" id="20212458"/>
<evidence type="ECO:0000256" key="1">
    <source>
        <dbReference type="SAM" id="MobiDB-lite"/>
    </source>
</evidence>
<dbReference type="EMBL" id="AMQM01005887">
    <property type="status" value="NOT_ANNOTATED_CDS"/>
    <property type="molecule type" value="Genomic_DNA"/>
</dbReference>
<feature type="compositionally biased region" description="Basic and acidic residues" evidence="1">
    <location>
        <begin position="156"/>
        <end position="178"/>
    </location>
</feature>
<dbReference type="EnsemblMetazoa" id="HelroT192950">
    <property type="protein sequence ID" value="HelroP192950"/>
    <property type="gene ID" value="HelroG192950"/>
</dbReference>
<evidence type="ECO:0000313" key="4">
    <source>
        <dbReference type="Proteomes" id="UP000015101"/>
    </source>
</evidence>
<feature type="region of interest" description="Disordered" evidence="1">
    <location>
        <begin position="518"/>
        <end position="537"/>
    </location>
</feature>
<feature type="compositionally biased region" description="Polar residues" evidence="1">
    <location>
        <begin position="30"/>
        <end position="49"/>
    </location>
</feature>
<feature type="region of interest" description="Disordered" evidence="1">
    <location>
        <begin position="133"/>
        <end position="288"/>
    </location>
</feature>
<reference evidence="4" key="1">
    <citation type="submission" date="2012-12" db="EMBL/GenBank/DDBJ databases">
        <authorList>
            <person name="Hellsten U."/>
            <person name="Grimwood J."/>
            <person name="Chapman J.A."/>
            <person name="Shapiro H."/>
            <person name="Aerts A."/>
            <person name="Otillar R.P."/>
            <person name="Terry A.Y."/>
            <person name="Boore J.L."/>
            <person name="Simakov O."/>
            <person name="Marletaz F."/>
            <person name="Cho S.-J."/>
            <person name="Edsinger-Gonzales E."/>
            <person name="Havlak P."/>
            <person name="Kuo D.-H."/>
            <person name="Larsson T."/>
            <person name="Lv J."/>
            <person name="Arendt D."/>
            <person name="Savage R."/>
            <person name="Osoegawa K."/>
            <person name="de Jong P."/>
            <person name="Lindberg D.R."/>
            <person name="Seaver E.C."/>
            <person name="Weisblat D.A."/>
            <person name="Putnam N.H."/>
            <person name="Grigoriev I.V."/>
            <person name="Rokhsar D.S."/>
        </authorList>
    </citation>
    <scope>NUCLEOTIDE SEQUENCE</scope>
</reference>